<evidence type="ECO:0000256" key="3">
    <source>
        <dbReference type="ARBA" id="ARBA00023125"/>
    </source>
</evidence>
<comment type="caution">
    <text evidence="6">The sequence shown here is derived from an EMBL/GenBank/DDBJ whole genome shotgun (WGS) entry which is preliminary data.</text>
</comment>
<dbReference type="SUPFAM" id="SSF53850">
    <property type="entry name" value="Periplasmic binding protein-like II"/>
    <property type="match status" value="1"/>
</dbReference>
<comment type="similarity">
    <text evidence="1">Belongs to the LysR transcriptional regulatory family.</text>
</comment>
<dbReference type="SUPFAM" id="SSF46785">
    <property type="entry name" value="Winged helix' DNA-binding domain"/>
    <property type="match status" value="1"/>
</dbReference>
<dbReference type="PRINTS" id="PR00039">
    <property type="entry name" value="HTHLYSR"/>
</dbReference>
<reference evidence="7" key="1">
    <citation type="submission" date="2015-07" db="EMBL/GenBank/DDBJ databases">
        <title>Whole genome sequence of an Ensifer adhaerens strain isolated from a cave pool in the Wind Cave National Park.</title>
        <authorList>
            <person name="Eng W.W.H."/>
            <person name="Gan H.M."/>
            <person name="Barton H.A."/>
            <person name="Savka M.A."/>
        </authorList>
    </citation>
    <scope>NUCLEOTIDE SEQUENCE [LARGE SCALE GENOMIC DNA]</scope>
    <source>
        <strain evidence="7">SD006</strain>
    </source>
</reference>
<evidence type="ECO:0000313" key="6">
    <source>
        <dbReference type="EMBL" id="KOF22661.1"/>
    </source>
</evidence>
<dbReference type="InterPro" id="IPR036388">
    <property type="entry name" value="WH-like_DNA-bd_sf"/>
</dbReference>
<dbReference type="PANTHER" id="PTHR30537:SF3">
    <property type="entry name" value="TRANSCRIPTIONAL REGULATORY PROTEIN"/>
    <property type="match status" value="1"/>
</dbReference>
<dbReference type="GO" id="GO:0043565">
    <property type="term" value="F:sequence-specific DNA binding"/>
    <property type="evidence" value="ECO:0007669"/>
    <property type="project" value="TreeGrafter"/>
</dbReference>
<feature type="domain" description="HTH lysR-type" evidence="5">
    <location>
        <begin position="12"/>
        <end position="63"/>
    </location>
</feature>
<evidence type="ECO:0000256" key="4">
    <source>
        <dbReference type="ARBA" id="ARBA00023163"/>
    </source>
</evidence>
<gene>
    <name evidence="6" type="ORF">AC244_03935</name>
</gene>
<dbReference type="Pfam" id="PF00126">
    <property type="entry name" value="HTH_1"/>
    <property type="match status" value="1"/>
</dbReference>
<dbReference type="PANTHER" id="PTHR30537">
    <property type="entry name" value="HTH-TYPE TRANSCRIPTIONAL REGULATOR"/>
    <property type="match status" value="1"/>
</dbReference>
<evidence type="ECO:0000259" key="5">
    <source>
        <dbReference type="PROSITE" id="PS50931"/>
    </source>
</evidence>
<dbReference type="InterPro" id="IPR000847">
    <property type="entry name" value="LysR_HTH_N"/>
</dbReference>
<dbReference type="InterPro" id="IPR036390">
    <property type="entry name" value="WH_DNA-bd_sf"/>
</dbReference>
<dbReference type="Gene3D" id="1.10.10.10">
    <property type="entry name" value="Winged helix-like DNA-binding domain superfamily/Winged helix DNA-binding domain"/>
    <property type="match status" value="1"/>
</dbReference>
<dbReference type="EMBL" id="LGAP01000001">
    <property type="protein sequence ID" value="KOF22661.1"/>
    <property type="molecule type" value="Genomic_DNA"/>
</dbReference>
<dbReference type="Pfam" id="PF03466">
    <property type="entry name" value="LysR_substrate"/>
    <property type="match status" value="1"/>
</dbReference>
<dbReference type="InterPro" id="IPR005119">
    <property type="entry name" value="LysR_subst-bd"/>
</dbReference>
<dbReference type="GO" id="GO:0003700">
    <property type="term" value="F:DNA-binding transcription factor activity"/>
    <property type="evidence" value="ECO:0007669"/>
    <property type="project" value="InterPro"/>
</dbReference>
<dbReference type="PATRIC" id="fig|106592.7.peg.839"/>
<evidence type="ECO:0000256" key="2">
    <source>
        <dbReference type="ARBA" id="ARBA00023015"/>
    </source>
</evidence>
<evidence type="ECO:0000313" key="7">
    <source>
        <dbReference type="Proteomes" id="UP000037425"/>
    </source>
</evidence>
<dbReference type="GO" id="GO:0006351">
    <property type="term" value="P:DNA-templated transcription"/>
    <property type="evidence" value="ECO:0007669"/>
    <property type="project" value="TreeGrafter"/>
</dbReference>
<dbReference type="PROSITE" id="PS50931">
    <property type="entry name" value="HTH_LYSR"/>
    <property type="match status" value="1"/>
</dbReference>
<dbReference type="RefSeq" id="WP_053247456.1">
    <property type="nucleotide sequence ID" value="NZ_LGAP01000001.1"/>
</dbReference>
<proteinExistence type="inferred from homology"/>
<keyword evidence="4" id="KW-0804">Transcription</keyword>
<dbReference type="Gene3D" id="3.40.190.290">
    <property type="match status" value="1"/>
</dbReference>
<protein>
    <submittedName>
        <fullName evidence="6">LysR family transcriptional regulator</fullName>
    </submittedName>
</protein>
<keyword evidence="3" id="KW-0238">DNA-binding</keyword>
<dbReference type="OrthoDB" id="9798121at2"/>
<evidence type="ECO:0000256" key="1">
    <source>
        <dbReference type="ARBA" id="ARBA00009437"/>
    </source>
</evidence>
<dbReference type="AlphaFoldDB" id="A0A0L8C721"/>
<dbReference type="InterPro" id="IPR058163">
    <property type="entry name" value="LysR-type_TF_proteobact-type"/>
</dbReference>
<dbReference type="Proteomes" id="UP000037425">
    <property type="component" value="Unassembled WGS sequence"/>
</dbReference>
<sequence length="304" mass="33028">MSKIEPSWDYYRTFLMVLKEGSLSAAARELGLTQPTVGRHVDAMEEMLGFPLFTRSPQGLLPTDAARALQPYAETLAATSAALLRAASGQQNTVSGTVRISASEVIGIEVLPPILAELHAQYPDLTIELSASDAIEDILRREADIAVRMAVPGQDALVALHIGAVSLGFHAHRRYLDRRGIPETLADLSRHSLIGYDRETAAIRAIIGRSPDLPEVRFALKADSNLAQLAAIRAGFGIGICQNALAARDPDILPVLADDFAMKLETWLVMHENLKTAPRCRVVFDALAKGLRAYIRKPQEMSAS</sequence>
<accession>A0A0L8C721</accession>
<organism evidence="6 7">
    <name type="scientific">Ensifer adhaerens</name>
    <name type="common">Sinorhizobium morelense</name>
    <dbReference type="NCBI Taxonomy" id="106592"/>
    <lineage>
        <taxon>Bacteria</taxon>
        <taxon>Pseudomonadati</taxon>
        <taxon>Pseudomonadota</taxon>
        <taxon>Alphaproteobacteria</taxon>
        <taxon>Hyphomicrobiales</taxon>
        <taxon>Rhizobiaceae</taxon>
        <taxon>Sinorhizobium/Ensifer group</taxon>
        <taxon>Ensifer</taxon>
    </lineage>
</organism>
<keyword evidence="2" id="KW-0805">Transcription regulation</keyword>
<name>A0A0L8C721_ENSAD</name>